<organism evidence="2 3">
    <name type="scientific">Paenibacillus oralis</name>
    <dbReference type="NCBI Taxonomy" id="2490856"/>
    <lineage>
        <taxon>Bacteria</taxon>
        <taxon>Bacillati</taxon>
        <taxon>Bacillota</taxon>
        <taxon>Bacilli</taxon>
        <taxon>Bacillales</taxon>
        <taxon>Paenibacillaceae</taxon>
        <taxon>Paenibacillus</taxon>
    </lineage>
</organism>
<dbReference type="SUPFAM" id="SSF52980">
    <property type="entry name" value="Restriction endonuclease-like"/>
    <property type="match status" value="1"/>
</dbReference>
<accession>A0A3P3TVC5</accession>
<evidence type="ECO:0000313" key="2">
    <source>
        <dbReference type="EMBL" id="RRJ62077.1"/>
    </source>
</evidence>
<proteinExistence type="predicted"/>
<feature type="domain" description="Putative restriction endonuclease" evidence="1">
    <location>
        <begin position="20"/>
        <end position="179"/>
    </location>
</feature>
<dbReference type="RefSeq" id="WP_128629993.1">
    <property type="nucleotide sequence ID" value="NZ_RRCN01000001.1"/>
</dbReference>
<evidence type="ECO:0000259" key="1">
    <source>
        <dbReference type="Pfam" id="PF05685"/>
    </source>
</evidence>
<dbReference type="InterPro" id="IPR011335">
    <property type="entry name" value="Restrct_endonuc-II-like"/>
</dbReference>
<sequence length="197" mass="22423">MKARDDKQKPIIKEQPATYDDYARLPDDGKRYELADGVLELMTPAPTPKHQVISNQIQNLLTNSCQTEYVIFASPIDLILSQTEVRQPDLVMVHRSRIEIITRRGIEGIPDLVAEILSPHSVKRDKQSKLKVYATYQIPEYWIIDPAHESLEQYVLKDGKYELLEVFDREETVRSERLPCVSFTMGQVADAAAGLPG</sequence>
<keyword evidence="2" id="KW-0255">Endonuclease</keyword>
<dbReference type="CDD" id="cd06260">
    <property type="entry name" value="DUF820-like"/>
    <property type="match status" value="1"/>
</dbReference>
<dbReference type="Gene3D" id="3.90.1570.10">
    <property type="entry name" value="tt1808, chain A"/>
    <property type="match status" value="1"/>
</dbReference>
<dbReference type="Pfam" id="PF05685">
    <property type="entry name" value="Uma2"/>
    <property type="match status" value="1"/>
</dbReference>
<gene>
    <name evidence="2" type="ORF">EHV15_03195</name>
</gene>
<name>A0A3P3TVC5_9BACL</name>
<keyword evidence="3" id="KW-1185">Reference proteome</keyword>
<dbReference type="PANTHER" id="PTHR34107">
    <property type="entry name" value="SLL0198 PROTEIN-RELATED"/>
    <property type="match status" value="1"/>
</dbReference>
<dbReference type="GO" id="GO:0004519">
    <property type="term" value="F:endonuclease activity"/>
    <property type="evidence" value="ECO:0007669"/>
    <property type="project" value="UniProtKB-KW"/>
</dbReference>
<dbReference type="PANTHER" id="PTHR34107:SF4">
    <property type="entry name" value="SLL1222 PROTEIN"/>
    <property type="match status" value="1"/>
</dbReference>
<protein>
    <submittedName>
        <fullName evidence="2">Uma2 family endonuclease</fullName>
    </submittedName>
</protein>
<keyword evidence="2" id="KW-0540">Nuclease</keyword>
<evidence type="ECO:0000313" key="3">
    <source>
        <dbReference type="Proteomes" id="UP000267017"/>
    </source>
</evidence>
<dbReference type="AlphaFoldDB" id="A0A3P3TVC5"/>
<dbReference type="InterPro" id="IPR012296">
    <property type="entry name" value="Nuclease_put_TT1808"/>
</dbReference>
<dbReference type="Proteomes" id="UP000267017">
    <property type="component" value="Unassembled WGS sequence"/>
</dbReference>
<dbReference type="EMBL" id="RRCN01000001">
    <property type="protein sequence ID" value="RRJ62077.1"/>
    <property type="molecule type" value="Genomic_DNA"/>
</dbReference>
<dbReference type="InterPro" id="IPR008538">
    <property type="entry name" value="Uma2"/>
</dbReference>
<keyword evidence="2" id="KW-0378">Hydrolase</keyword>
<reference evidence="2 3" key="1">
    <citation type="submission" date="2018-11" db="EMBL/GenBank/DDBJ databases">
        <title>Genome sequencing of Paenibacillus sp. KCOM 3021 (= ChDC PVNT-B20).</title>
        <authorList>
            <person name="Kook J.-K."/>
            <person name="Park S.-N."/>
            <person name="Lim Y.K."/>
        </authorList>
    </citation>
    <scope>NUCLEOTIDE SEQUENCE [LARGE SCALE GENOMIC DNA]</scope>
    <source>
        <strain evidence="2 3">KCOM 3021</strain>
    </source>
</reference>
<dbReference type="OrthoDB" id="9808428at2"/>
<comment type="caution">
    <text evidence="2">The sequence shown here is derived from an EMBL/GenBank/DDBJ whole genome shotgun (WGS) entry which is preliminary data.</text>
</comment>